<reference evidence="1 2" key="1">
    <citation type="submission" date="2010-07" db="EMBL/GenBank/DDBJ databases">
        <title>The complete genome of Methanosalsum zhilinae DSM 4017.</title>
        <authorList>
            <consortium name="US DOE Joint Genome Institute (JGI-PGF)"/>
            <person name="Lucas S."/>
            <person name="Copeland A."/>
            <person name="Lapidus A."/>
            <person name="Glavina del Rio T."/>
            <person name="Dalin E."/>
            <person name="Tice H."/>
            <person name="Bruce D."/>
            <person name="Goodwin L."/>
            <person name="Pitluck S."/>
            <person name="Kyrpides N."/>
            <person name="Mavromatis K."/>
            <person name="Ovchinnikova G."/>
            <person name="Daligault H."/>
            <person name="Detter J.C."/>
            <person name="Han C."/>
            <person name="Tapia R."/>
            <person name="Larimer F."/>
            <person name="Land M."/>
            <person name="Hauser L."/>
            <person name="Markowitz V."/>
            <person name="Cheng J.-F."/>
            <person name="Hugenholtz P."/>
            <person name="Woyke T."/>
            <person name="Wu D."/>
            <person name="Spring S."/>
            <person name="Schueler E."/>
            <person name="Brambilla E."/>
            <person name="Klenk H.-P."/>
            <person name="Eisen J.A."/>
        </authorList>
    </citation>
    <scope>NUCLEOTIDE SEQUENCE [LARGE SCALE GENOMIC DNA]</scope>
    <source>
        <strain evidence="2">DSM 4017 / NBRC 107636 / OCM 62 / WeN5</strain>
    </source>
</reference>
<dbReference type="STRING" id="679901.Mzhil_0070"/>
<dbReference type="InterPro" id="IPR036866">
    <property type="entry name" value="RibonucZ/Hydroxyglut_hydro"/>
</dbReference>
<name>F7XMT4_METZD</name>
<protein>
    <submittedName>
        <fullName evidence="1">Putative mRNA 3-end processing factor</fullName>
    </submittedName>
</protein>
<gene>
    <name evidence="1" type="ordered locus">Mzhil_0070</name>
</gene>
<dbReference type="SUPFAM" id="SSF56281">
    <property type="entry name" value="Metallo-hydrolase/oxidoreductase"/>
    <property type="match status" value="1"/>
</dbReference>
<accession>F7XMT4</accession>
<dbReference type="AlphaFoldDB" id="F7XMT4"/>
<dbReference type="EMBL" id="CP002101">
    <property type="protein sequence ID" value="AEH59951.1"/>
    <property type="molecule type" value="Genomic_DNA"/>
</dbReference>
<dbReference type="HOGENOM" id="CLU_078136_0_0_2"/>
<evidence type="ECO:0000313" key="1">
    <source>
        <dbReference type="EMBL" id="AEH59951.1"/>
    </source>
</evidence>
<keyword evidence="2" id="KW-1185">Reference proteome</keyword>
<dbReference type="KEGG" id="mzh:Mzhil_0070"/>
<organism evidence="1 2">
    <name type="scientific">Methanosalsum zhilinae (strain DSM 4017 / NBRC 107636 / OCM 62 / WeN5)</name>
    <name type="common">Methanohalophilus zhilinae</name>
    <dbReference type="NCBI Taxonomy" id="679901"/>
    <lineage>
        <taxon>Archaea</taxon>
        <taxon>Methanobacteriati</taxon>
        <taxon>Methanobacteriota</taxon>
        <taxon>Stenosarchaea group</taxon>
        <taxon>Methanomicrobia</taxon>
        <taxon>Methanosarcinales</taxon>
        <taxon>Methanosarcinaceae</taxon>
        <taxon>Methanosalsum</taxon>
    </lineage>
</organism>
<dbReference type="Proteomes" id="UP000006622">
    <property type="component" value="Chromosome"/>
</dbReference>
<dbReference type="Gene3D" id="3.60.15.10">
    <property type="entry name" value="Ribonuclease Z/Hydroxyacylglutathione hydrolase-like"/>
    <property type="match status" value="1"/>
</dbReference>
<dbReference type="GeneID" id="10821662"/>
<dbReference type="OrthoDB" id="40950at2157"/>
<dbReference type="RefSeq" id="WP_013897390.1">
    <property type="nucleotide sequence ID" value="NC_015676.1"/>
</dbReference>
<sequence>MGVLAFRQKNARGNFKPHLSVRFRDAGSKPCVFSIDTSRTPKKYSQPDAYLITHAHSDHHGKSSMLSELSVCSDKTATALEIRHGREYRGATAGTYDKINIGDVTVKTCPTGHTVGSTAFYWENDVGTRILVTGDVKDYSMLPSCDVLITEANYGDVGDFSCYFQDDIEGLKSILNNGGRAAFGAYSFGKAQRMVQLFRDMGYRGPIEMEDDTKELTEKLMDDPGDLVSLGESGKDGICLVPPWNLNRLPQDIPRYVITGRCDYPYPSIQISDHLDVNGLIDMVKAIDPQVTIVYHPGGHRPQCFAGYLNSIGKDSIAIGDINNVLSNEFT</sequence>
<proteinExistence type="predicted"/>
<evidence type="ECO:0000313" key="2">
    <source>
        <dbReference type="Proteomes" id="UP000006622"/>
    </source>
</evidence>